<protein>
    <recommendedName>
        <fullName evidence="4">DUF2304 domain-containing protein</fullName>
    </recommendedName>
</protein>
<dbReference type="RefSeq" id="WP_212520391.1">
    <property type="nucleotide sequence ID" value="NZ_JAGSOH010000079.1"/>
</dbReference>
<reference evidence="2" key="1">
    <citation type="submission" date="2021-04" db="EMBL/GenBank/DDBJ databases">
        <title>Genome based classification of Actinospica acidithermotolerans sp. nov., an actinobacterium isolated from an Indonesian hot spring.</title>
        <authorList>
            <person name="Kusuma A.B."/>
            <person name="Putra K.E."/>
            <person name="Nafisah S."/>
            <person name="Loh J."/>
            <person name="Nouioui I."/>
            <person name="Goodfellow M."/>
        </authorList>
    </citation>
    <scope>NUCLEOTIDE SEQUENCE</scope>
    <source>
        <strain evidence="2">MGRD01-02</strain>
    </source>
</reference>
<dbReference type="EMBL" id="JAGSOH010000079">
    <property type="protein sequence ID" value="MBR7829256.1"/>
    <property type="molecule type" value="Genomic_DNA"/>
</dbReference>
<keyword evidence="1" id="KW-0472">Membrane</keyword>
<evidence type="ECO:0000313" key="3">
    <source>
        <dbReference type="Proteomes" id="UP000676325"/>
    </source>
</evidence>
<gene>
    <name evidence="2" type="ORF">KDK95_23310</name>
</gene>
<evidence type="ECO:0000256" key="1">
    <source>
        <dbReference type="SAM" id="Phobius"/>
    </source>
</evidence>
<evidence type="ECO:0008006" key="4">
    <source>
        <dbReference type="Google" id="ProtNLM"/>
    </source>
</evidence>
<dbReference type="AlphaFoldDB" id="A0A941IN84"/>
<feature type="transmembrane region" description="Helical" evidence="1">
    <location>
        <begin position="26"/>
        <end position="48"/>
    </location>
</feature>
<accession>A0A941IN84</accession>
<evidence type="ECO:0000313" key="2">
    <source>
        <dbReference type="EMBL" id="MBR7829256.1"/>
    </source>
</evidence>
<keyword evidence="1" id="KW-1133">Transmembrane helix</keyword>
<sequence length="62" mass="6533">MTFALSAAALFLLATFVTIKYATHKILHAAVAFLAGFFVASTSAAPYIREFVGAIARALGKL</sequence>
<organism evidence="2 3">
    <name type="scientific">Actinospica acidithermotolerans</name>
    <dbReference type="NCBI Taxonomy" id="2828514"/>
    <lineage>
        <taxon>Bacteria</taxon>
        <taxon>Bacillati</taxon>
        <taxon>Actinomycetota</taxon>
        <taxon>Actinomycetes</taxon>
        <taxon>Catenulisporales</taxon>
        <taxon>Actinospicaceae</taxon>
        <taxon>Actinospica</taxon>
    </lineage>
</organism>
<keyword evidence="1" id="KW-0812">Transmembrane</keyword>
<proteinExistence type="predicted"/>
<keyword evidence="3" id="KW-1185">Reference proteome</keyword>
<comment type="caution">
    <text evidence="2">The sequence shown here is derived from an EMBL/GenBank/DDBJ whole genome shotgun (WGS) entry which is preliminary data.</text>
</comment>
<name>A0A941IN84_9ACTN</name>
<dbReference type="Proteomes" id="UP000676325">
    <property type="component" value="Unassembled WGS sequence"/>
</dbReference>